<proteinExistence type="predicted"/>
<dbReference type="AlphaFoldDB" id="A0A171KMZ1"/>
<keyword evidence="2" id="KW-0614">Plasmid</keyword>
<evidence type="ECO:0000313" key="3">
    <source>
        <dbReference type="Proteomes" id="UP000078084"/>
    </source>
</evidence>
<name>A0A171KMZ1_9BURK</name>
<sequence length="380" mass="42450">MNRSDKGPQQIGQGMSATLARIQGIKERHRQRVEAAARPGETYEQTETRLRDEDAEKEQQEARAKIERQQAAMAAGKATKEEAKPVPSSVRKPPAGDQQADFFVPGLYDVGGRDNRHVMDVAPFRLSKDQKRAGEVIRYELSDGYVEVKAGPDGMASVWDYDIVLMVISHMTEAMNRYRDGKGEKPGRTFKPHVSDILKFARRGDGTRQLAEIEAALDRLKGTTIKSVRERKGANGKMMREVEAEGLISRYKVLSRTDTGRISAVEIEAPQWIYQEIVDGKQPDVLSVHPDYFLIAPGIGRFLYRLARRAAGKGAAKWSFRTIYERSGSTGTFKKFCQNLRRIVESNDLPEYTLCEEAGQSGPQLVMIYRGAAPTLPSGT</sequence>
<accession>A0A171KMZ1</accession>
<comment type="caution">
    <text evidence="2">The sequence shown here is derived from an EMBL/GenBank/DDBJ whole genome shotgun (WGS) entry which is preliminary data.</text>
</comment>
<dbReference type="RefSeq" id="WP_068366114.1">
    <property type="nucleotide sequence ID" value="NZ_CM004382.1"/>
</dbReference>
<feature type="region of interest" description="Disordered" evidence="1">
    <location>
        <begin position="1"/>
        <end position="98"/>
    </location>
</feature>
<keyword evidence="3" id="KW-1185">Reference proteome</keyword>
<dbReference type="Proteomes" id="UP000078084">
    <property type="component" value="Plasmid unnamed"/>
</dbReference>
<geneLocation type="plasmid" evidence="2">
    <name>unnamed</name>
</geneLocation>
<dbReference type="InterPro" id="IPR018777">
    <property type="entry name" value="Replication_initiator_prot_A"/>
</dbReference>
<dbReference type="Pfam" id="PF10134">
    <property type="entry name" value="RPA"/>
    <property type="match status" value="1"/>
</dbReference>
<evidence type="ECO:0000313" key="2">
    <source>
        <dbReference type="EMBL" id="KKO70258.1"/>
    </source>
</evidence>
<feature type="compositionally biased region" description="Basic and acidic residues" evidence="1">
    <location>
        <begin position="46"/>
        <end position="68"/>
    </location>
</feature>
<protein>
    <submittedName>
        <fullName evidence="2">Replication protein RepA</fullName>
    </submittedName>
</protein>
<evidence type="ECO:0000256" key="1">
    <source>
        <dbReference type="SAM" id="MobiDB-lite"/>
    </source>
</evidence>
<gene>
    <name evidence="2" type="ORF">AAV32_17440</name>
</gene>
<dbReference type="EMBL" id="LBNE01000032">
    <property type="protein sequence ID" value="KKO70258.1"/>
    <property type="molecule type" value="Genomic_DNA"/>
</dbReference>
<reference evidence="2 3" key="1">
    <citation type="submission" date="2015-04" db="EMBL/GenBank/DDBJ databases">
        <title>Genome sequence of Kerstersia gyiorum CG1.</title>
        <authorList>
            <person name="Greninger A.L."/>
            <person name="Kozyreva V."/>
            <person name="Chaturvedi V."/>
        </authorList>
    </citation>
    <scope>NUCLEOTIDE SEQUENCE [LARGE SCALE GENOMIC DNA]</scope>
    <source>
        <strain evidence="2 3">CG1</strain>
        <plasmid evidence="2 3">unnamed</plasmid>
    </source>
</reference>
<dbReference type="PATRIC" id="fig|206506.3.peg.1"/>
<organism evidence="2 3">
    <name type="scientific">Kerstersia gyiorum</name>
    <dbReference type="NCBI Taxonomy" id="206506"/>
    <lineage>
        <taxon>Bacteria</taxon>
        <taxon>Pseudomonadati</taxon>
        <taxon>Pseudomonadota</taxon>
        <taxon>Betaproteobacteria</taxon>
        <taxon>Burkholderiales</taxon>
        <taxon>Alcaligenaceae</taxon>
        <taxon>Kerstersia</taxon>
    </lineage>
</organism>